<organism evidence="2 3">
    <name type="scientific">Albula glossodonta</name>
    <name type="common">roundjaw bonefish</name>
    <dbReference type="NCBI Taxonomy" id="121402"/>
    <lineage>
        <taxon>Eukaryota</taxon>
        <taxon>Metazoa</taxon>
        <taxon>Chordata</taxon>
        <taxon>Craniata</taxon>
        <taxon>Vertebrata</taxon>
        <taxon>Euteleostomi</taxon>
        <taxon>Actinopterygii</taxon>
        <taxon>Neopterygii</taxon>
        <taxon>Teleostei</taxon>
        <taxon>Albuliformes</taxon>
        <taxon>Albulidae</taxon>
        <taxon>Albula</taxon>
    </lineage>
</organism>
<keyword evidence="3" id="KW-1185">Reference proteome</keyword>
<comment type="caution">
    <text evidence="2">The sequence shown here is derived from an EMBL/GenBank/DDBJ whole genome shotgun (WGS) entry which is preliminary data.</text>
</comment>
<dbReference type="EMBL" id="JAFBMS010000102">
    <property type="protein sequence ID" value="KAG9336529.1"/>
    <property type="molecule type" value="Genomic_DNA"/>
</dbReference>
<feature type="compositionally biased region" description="Basic and acidic residues" evidence="1">
    <location>
        <begin position="74"/>
        <end position="94"/>
    </location>
</feature>
<dbReference type="Proteomes" id="UP000824540">
    <property type="component" value="Unassembled WGS sequence"/>
</dbReference>
<evidence type="ECO:0000313" key="3">
    <source>
        <dbReference type="Proteomes" id="UP000824540"/>
    </source>
</evidence>
<proteinExistence type="predicted"/>
<dbReference type="AlphaFoldDB" id="A0A8T2N847"/>
<sequence length="94" mass="9984">MVEYEGYWVFGWESGAGPDPGLTLVGGLGVRFASKRLGGWRGGGGCWLRETGPTVDETALALELITGATVTHSPEMEEGRMKGRGKNGDKGSKR</sequence>
<protein>
    <submittedName>
        <fullName evidence="2">Uncharacterized protein</fullName>
    </submittedName>
</protein>
<evidence type="ECO:0000256" key="1">
    <source>
        <dbReference type="SAM" id="MobiDB-lite"/>
    </source>
</evidence>
<feature type="region of interest" description="Disordered" evidence="1">
    <location>
        <begin position="71"/>
        <end position="94"/>
    </location>
</feature>
<gene>
    <name evidence="2" type="ORF">JZ751_002876</name>
</gene>
<evidence type="ECO:0000313" key="2">
    <source>
        <dbReference type="EMBL" id="KAG9336529.1"/>
    </source>
</evidence>
<reference evidence="2" key="1">
    <citation type="thesis" date="2021" institute="BYU ScholarsArchive" country="Provo, UT, USA">
        <title>Applications of and Algorithms for Genome Assembly and Genomic Analyses with an Emphasis on Marine Teleosts.</title>
        <authorList>
            <person name="Pickett B.D."/>
        </authorList>
    </citation>
    <scope>NUCLEOTIDE SEQUENCE</scope>
    <source>
        <strain evidence="2">HI-2016</strain>
    </source>
</reference>
<name>A0A8T2N847_9TELE</name>
<accession>A0A8T2N847</accession>